<dbReference type="EMBL" id="JASZZN010000013">
    <property type="protein sequence ID" value="MDM4017320.1"/>
    <property type="molecule type" value="Genomic_DNA"/>
</dbReference>
<protein>
    <submittedName>
        <fullName evidence="1">Uncharacterized protein</fullName>
    </submittedName>
</protein>
<proteinExistence type="predicted"/>
<accession>A0ABT7PLH4</accession>
<dbReference type="Proteomes" id="UP001239462">
    <property type="component" value="Unassembled WGS sequence"/>
</dbReference>
<reference evidence="1 2" key="1">
    <citation type="submission" date="2023-06" db="EMBL/GenBank/DDBJ databases">
        <title>Roseiconus lacunae JC819 isolated from Gulf of Mannar region, Tamil Nadu.</title>
        <authorList>
            <person name="Pk S."/>
            <person name="Ch S."/>
            <person name="Ch V.R."/>
        </authorList>
    </citation>
    <scope>NUCLEOTIDE SEQUENCE [LARGE SCALE GENOMIC DNA]</scope>
    <source>
        <strain evidence="1 2">JC819</strain>
    </source>
</reference>
<evidence type="ECO:0000313" key="1">
    <source>
        <dbReference type="EMBL" id="MDM4017320.1"/>
    </source>
</evidence>
<organism evidence="1 2">
    <name type="scientific">Roseiconus lacunae</name>
    <dbReference type="NCBI Taxonomy" id="2605694"/>
    <lineage>
        <taxon>Bacteria</taxon>
        <taxon>Pseudomonadati</taxon>
        <taxon>Planctomycetota</taxon>
        <taxon>Planctomycetia</taxon>
        <taxon>Pirellulales</taxon>
        <taxon>Pirellulaceae</taxon>
        <taxon>Roseiconus</taxon>
    </lineage>
</organism>
<gene>
    <name evidence="1" type="ORF">QTN89_17870</name>
</gene>
<name>A0ABT7PLH4_9BACT</name>
<keyword evidence="2" id="KW-1185">Reference proteome</keyword>
<dbReference type="RefSeq" id="WP_149499107.1">
    <property type="nucleotide sequence ID" value="NZ_CP141221.1"/>
</dbReference>
<evidence type="ECO:0000313" key="2">
    <source>
        <dbReference type="Proteomes" id="UP001239462"/>
    </source>
</evidence>
<comment type="caution">
    <text evidence="1">The sequence shown here is derived from an EMBL/GenBank/DDBJ whole genome shotgun (WGS) entry which is preliminary data.</text>
</comment>
<sequence>MQASSNENNLTNELPSHVNAVDAIRDVEDWTVMTDLLSDQSRNDYAAWLDDELRSMEQTLEQFVSDRSKYAGRR</sequence>